<name>A0A2W5WP67_9MICO</name>
<keyword evidence="2" id="KW-0813">Transport</keyword>
<evidence type="ECO:0000256" key="2">
    <source>
        <dbReference type="ARBA" id="ARBA00022448"/>
    </source>
</evidence>
<keyword evidence="5" id="KW-1185">Reference proteome</keyword>
<protein>
    <submittedName>
        <fullName evidence="4">Carbohydrate ABC transporter substrate-binding protein</fullName>
    </submittedName>
</protein>
<dbReference type="EMBL" id="QKWH01000004">
    <property type="protein sequence ID" value="PZR53359.1"/>
    <property type="molecule type" value="Genomic_DNA"/>
</dbReference>
<dbReference type="AlphaFoldDB" id="A0A2W5WP67"/>
<reference evidence="4 5" key="1">
    <citation type="submission" date="2018-06" db="EMBL/GenBank/DDBJ databases">
        <title>Whole genome sequencing of a novel hydrocarbon degrading bacterial strain, PW21 isolated from oil contaminated produced water sample.</title>
        <authorList>
            <person name="Nagkirti P."/>
            <person name="Shaikh A."/>
            <person name="Gowdaman V."/>
            <person name="Engineer A.E."/>
            <person name="Dagar S."/>
            <person name="Dhakephalkar P.K."/>
        </authorList>
    </citation>
    <scope>NUCLEOTIDE SEQUENCE [LARGE SCALE GENOMIC DNA]</scope>
    <source>
        <strain evidence="4 5">PW21</strain>
    </source>
</reference>
<dbReference type="SUPFAM" id="SSF53850">
    <property type="entry name" value="Periplasmic binding protein-like II"/>
    <property type="match status" value="1"/>
</dbReference>
<dbReference type="PANTHER" id="PTHR43649">
    <property type="entry name" value="ARABINOSE-BINDING PROTEIN-RELATED"/>
    <property type="match status" value="1"/>
</dbReference>
<feature type="chain" id="PRO_5016125554" evidence="3">
    <location>
        <begin position="32"/>
        <end position="466"/>
    </location>
</feature>
<evidence type="ECO:0000313" key="5">
    <source>
        <dbReference type="Proteomes" id="UP000248783"/>
    </source>
</evidence>
<feature type="signal peptide" evidence="3">
    <location>
        <begin position="1"/>
        <end position="31"/>
    </location>
</feature>
<comment type="similarity">
    <text evidence="1">Belongs to the bacterial solute-binding protein 1 family.</text>
</comment>
<keyword evidence="3" id="KW-0732">Signal</keyword>
<dbReference type="InterPro" id="IPR050490">
    <property type="entry name" value="Bact_solute-bd_prot1"/>
</dbReference>
<dbReference type="PROSITE" id="PS51318">
    <property type="entry name" value="TAT"/>
    <property type="match status" value="1"/>
</dbReference>
<dbReference type="Proteomes" id="UP000248783">
    <property type="component" value="Unassembled WGS sequence"/>
</dbReference>
<comment type="caution">
    <text evidence="4">The sequence shown here is derived from an EMBL/GenBank/DDBJ whole genome shotgun (WGS) entry which is preliminary data.</text>
</comment>
<gene>
    <name evidence="4" type="ORF">DNL40_07510</name>
</gene>
<sequence length="466" mass="50371">MTPTSSARRRRTMLKAGAGASVAALLLAACADTDSGDGGGGGGQAAERGSYEIDCSKYDEFGDLDGTTVHVYTTIVEPEGTAHQASYEPFTECTGVQIEYEASREQEAQLPVRVRAGNPPDIAIVNQPGLLETLVRQDDAVLPAPAQVEAEVDENFSAEWKEYGTVDGTFYAAPYDANVKSFVWYSPSAFSDAGYEVPETWDELISLSEQIASAGDVKPWCVGVESGAATGWPGTDWIEDVVLRTAGPDVYDQWYQHEIPFNDPQIVEAWDTAGEILKNEDFVNAGLGGVDSIATTAWDGAGYGILDNTCWMHRAANFYQAQWPEGTEVAEDGDVWAFYLPAETTDERPTLVAGPFIAAFTDRPEVQAFQTYLASADWANAKAVATPEGGWVSANQGLDPENLATDFDRLVYETLTDEATVARYDASDLMPSQVGSGTFFTGIVNWLTGQSTQQVLDQIENTWPTS</sequence>
<evidence type="ECO:0000256" key="1">
    <source>
        <dbReference type="ARBA" id="ARBA00008520"/>
    </source>
</evidence>
<dbReference type="Gene3D" id="3.40.190.10">
    <property type="entry name" value="Periplasmic binding protein-like II"/>
    <property type="match status" value="2"/>
</dbReference>
<evidence type="ECO:0000256" key="3">
    <source>
        <dbReference type="SAM" id="SignalP"/>
    </source>
</evidence>
<dbReference type="RefSeq" id="WP_111250637.1">
    <property type="nucleotide sequence ID" value="NZ_QKWH01000004.1"/>
</dbReference>
<accession>A0A2W5WP67</accession>
<dbReference type="InterPro" id="IPR006311">
    <property type="entry name" value="TAT_signal"/>
</dbReference>
<proteinExistence type="inferred from homology"/>
<evidence type="ECO:0000313" key="4">
    <source>
        <dbReference type="EMBL" id="PZR53359.1"/>
    </source>
</evidence>
<dbReference type="PANTHER" id="PTHR43649:SF29">
    <property type="entry name" value="OSMOPROTECTIVE COMPOUNDS-BINDING PROTEIN GGTB"/>
    <property type="match status" value="1"/>
</dbReference>
<organism evidence="4 5">
    <name type="scientific">Xylanimonas oleitrophica</name>
    <dbReference type="NCBI Taxonomy" id="2607479"/>
    <lineage>
        <taxon>Bacteria</taxon>
        <taxon>Bacillati</taxon>
        <taxon>Actinomycetota</taxon>
        <taxon>Actinomycetes</taxon>
        <taxon>Micrococcales</taxon>
        <taxon>Promicromonosporaceae</taxon>
        <taxon>Xylanimonas</taxon>
    </lineage>
</organism>